<comment type="caution">
    <text evidence="1">The sequence shown here is derived from an EMBL/GenBank/DDBJ whole genome shotgun (WGS) entry which is preliminary data.</text>
</comment>
<proteinExistence type="predicted"/>
<name>A0A1G1Y4A4_9BACT</name>
<protein>
    <submittedName>
        <fullName evidence="1">Uncharacterized protein</fullName>
    </submittedName>
</protein>
<gene>
    <name evidence="1" type="ORF">A3J62_01910</name>
</gene>
<accession>A0A1G1Y4A4</accession>
<evidence type="ECO:0000313" key="2">
    <source>
        <dbReference type="Proteomes" id="UP000178747"/>
    </source>
</evidence>
<organism evidence="1 2">
    <name type="scientific">Candidatus Buchananbacteria bacterium RIFCSPHIGHO2_02_FULL_38_8</name>
    <dbReference type="NCBI Taxonomy" id="1797538"/>
    <lineage>
        <taxon>Bacteria</taxon>
        <taxon>Candidatus Buchananiibacteriota</taxon>
    </lineage>
</organism>
<dbReference type="AlphaFoldDB" id="A0A1G1Y4A4"/>
<sequence>MEGGEIMPKLSIRKCAGYVIAEIPGGIEGENPGDQTGAHGLLFELDQHFSCGGRLEGDSNSQRLLEFRDRLRAVLHPS</sequence>
<reference evidence="1 2" key="1">
    <citation type="journal article" date="2016" name="Nat. Commun.">
        <title>Thousands of microbial genomes shed light on interconnected biogeochemical processes in an aquifer system.</title>
        <authorList>
            <person name="Anantharaman K."/>
            <person name="Brown C.T."/>
            <person name="Hug L.A."/>
            <person name="Sharon I."/>
            <person name="Castelle C.J."/>
            <person name="Probst A.J."/>
            <person name="Thomas B.C."/>
            <person name="Singh A."/>
            <person name="Wilkins M.J."/>
            <person name="Karaoz U."/>
            <person name="Brodie E.L."/>
            <person name="Williams K.H."/>
            <person name="Hubbard S.S."/>
            <person name="Banfield J.F."/>
        </authorList>
    </citation>
    <scope>NUCLEOTIDE SEQUENCE [LARGE SCALE GENOMIC DNA]</scope>
</reference>
<dbReference type="Proteomes" id="UP000178747">
    <property type="component" value="Unassembled WGS sequence"/>
</dbReference>
<evidence type="ECO:0000313" key="1">
    <source>
        <dbReference type="EMBL" id="OGY47159.1"/>
    </source>
</evidence>
<dbReference type="EMBL" id="MHIH01000053">
    <property type="protein sequence ID" value="OGY47159.1"/>
    <property type="molecule type" value="Genomic_DNA"/>
</dbReference>